<proteinExistence type="inferred from homology"/>
<comment type="pathway">
    <text evidence="1 8">Amino-acid biosynthesis; L-tryptophan biosynthesis; L-tryptophan from chorismate: step 5/5.</text>
</comment>
<dbReference type="InterPro" id="IPR011060">
    <property type="entry name" value="RibuloseP-bd_barrel"/>
</dbReference>
<dbReference type="NCBIfam" id="TIGR00262">
    <property type="entry name" value="trpA"/>
    <property type="match status" value="1"/>
</dbReference>
<evidence type="ECO:0000256" key="5">
    <source>
        <dbReference type="ARBA" id="ARBA00023141"/>
    </source>
</evidence>
<comment type="catalytic activity">
    <reaction evidence="7 8">
        <text>(1S,2R)-1-C-(indol-3-yl)glycerol 3-phosphate + L-serine = D-glyceraldehyde 3-phosphate + L-tryptophan + H2O</text>
        <dbReference type="Rhea" id="RHEA:10532"/>
        <dbReference type="ChEBI" id="CHEBI:15377"/>
        <dbReference type="ChEBI" id="CHEBI:33384"/>
        <dbReference type="ChEBI" id="CHEBI:57912"/>
        <dbReference type="ChEBI" id="CHEBI:58866"/>
        <dbReference type="ChEBI" id="CHEBI:59776"/>
        <dbReference type="EC" id="4.2.1.20"/>
    </reaction>
</comment>
<dbReference type="GO" id="GO:0004834">
    <property type="term" value="F:tryptophan synthase activity"/>
    <property type="evidence" value="ECO:0007669"/>
    <property type="project" value="UniProtKB-EC"/>
</dbReference>
<protein>
    <recommendedName>
        <fullName evidence="8">Tryptophan synthase alpha chain</fullName>
        <ecNumber evidence="8">4.2.1.20</ecNumber>
    </recommendedName>
</protein>
<sequence length="266" mass="27596">MERLEKTFARLAERGETALVAYLTGGYPSLAETGPLIEAVSSAGADIIELGVAFSDPLGDGPVIQATTQAALDGGATAAAVLDIVAGARENGVQTPIMLMGYCNPFLRYGLEQLYADAKAAGADGFIVPDLPAHEADEWLAAARTHDMAQVFFSAPGSSEERLRNTAARSRGFLYSLAANGVTGVREELDPGIDAYLERVGDAAGTLPVCVGFGISRPEHVRALRGRAAGVIVGSALLRAIGDADTPAGRILAASRLVGELKEACR</sequence>
<comment type="caution">
    <text evidence="10">The sequence shown here is derived from an EMBL/GenBank/DDBJ whole genome shotgun (WGS) entry which is preliminary data.</text>
</comment>
<evidence type="ECO:0000256" key="6">
    <source>
        <dbReference type="ARBA" id="ARBA00023239"/>
    </source>
</evidence>
<keyword evidence="5 8" id="KW-0057">Aromatic amino acid biosynthesis</keyword>
<evidence type="ECO:0000256" key="8">
    <source>
        <dbReference type="HAMAP-Rule" id="MF_00131"/>
    </source>
</evidence>
<evidence type="ECO:0000256" key="3">
    <source>
        <dbReference type="ARBA" id="ARBA00022605"/>
    </source>
</evidence>
<organism evidence="10 11">
    <name type="scientific">Kitasatospora paranensis</name>
    <dbReference type="NCBI Taxonomy" id="258053"/>
    <lineage>
        <taxon>Bacteria</taxon>
        <taxon>Bacillati</taxon>
        <taxon>Actinomycetota</taxon>
        <taxon>Actinomycetes</taxon>
        <taxon>Kitasatosporales</taxon>
        <taxon>Streptomycetaceae</taxon>
        <taxon>Kitasatospora</taxon>
    </lineage>
</organism>
<dbReference type="PANTHER" id="PTHR43406:SF1">
    <property type="entry name" value="TRYPTOPHAN SYNTHASE ALPHA CHAIN, CHLOROPLASTIC"/>
    <property type="match status" value="1"/>
</dbReference>
<dbReference type="RefSeq" id="WP_345705667.1">
    <property type="nucleotide sequence ID" value="NZ_BAABKV010000001.1"/>
</dbReference>
<gene>
    <name evidence="8 10" type="primary">trpA</name>
    <name evidence="10" type="ORF">ACFQMG_25835</name>
</gene>
<comment type="function">
    <text evidence="8">The alpha subunit is responsible for the aldol cleavage of indoleglycerol phosphate to indole and glyceraldehyde 3-phosphate.</text>
</comment>
<name>A0ABW2G2T0_9ACTN</name>
<reference evidence="11" key="1">
    <citation type="journal article" date="2019" name="Int. J. Syst. Evol. Microbiol.">
        <title>The Global Catalogue of Microorganisms (GCM) 10K type strain sequencing project: providing services to taxonomists for standard genome sequencing and annotation.</title>
        <authorList>
            <consortium name="The Broad Institute Genomics Platform"/>
            <consortium name="The Broad Institute Genome Sequencing Center for Infectious Disease"/>
            <person name="Wu L."/>
            <person name="Ma J."/>
        </authorList>
    </citation>
    <scope>NUCLEOTIDE SEQUENCE [LARGE SCALE GENOMIC DNA]</scope>
    <source>
        <strain evidence="11">CGMCC 1.12859</strain>
    </source>
</reference>
<comment type="similarity">
    <text evidence="8 9">Belongs to the TrpA family.</text>
</comment>
<evidence type="ECO:0000313" key="10">
    <source>
        <dbReference type="EMBL" id="MFC7182977.1"/>
    </source>
</evidence>
<dbReference type="HAMAP" id="MF_00131">
    <property type="entry name" value="Trp_synth_alpha"/>
    <property type="match status" value="1"/>
</dbReference>
<evidence type="ECO:0000256" key="7">
    <source>
        <dbReference type="ARBA" id="ARBA00049047"/>
    </source>
</evidence>
<keyword evidence="4 8" id="KW-0822">Tryptophan biosynthesis</keyword>
<evidence type="ECO:0000256" key="4">
    <source>
        <dbReference type="ARBA" id="ARBA00022822"/>
    </source>
</evidence>
<feature type="active site" description="Proton acceptor" evidence="8">
    <location>
        <position position="49"/>
    </location>
</feature>
<accession>A0ABW2G2T0</accession>
<dbReference type="InterPro" id="IPR013785">
    <property type="entry name" value="Aldolase_TIM"/>
</dbReference>
<dbReference type="EC" id="4.2.1.20" evidence="8"/>
<dbReference type="CDD" id="cd04724">
    <property type="entry name" value="Tryptophan_synthase_alpha"/>
    <property type="match status" value="1"/>
</dbReference>
<dbReference type="PANTHER" id="PTHR43406">
    <property type="entry name" value="TRYPTOPHAN SYNTHASE, ALPHA CHAIN"/>
    <property type="match status" value="1"/>
</dbReference>
<evidence type="ECO:0000313" key="11">
    <source>
        <dbReference type="Proteomes" id="UP001596435"/>
    </source>
</evidence>
<dbReference type="Proteomes" id="UP001596435">
    <property type="component" value="Unassembled WGS sequence"/>
</dbReference>
<dbReference type="Pfam" id="PF00290">
    <property type="entry name" value="Trp_syntA"/>
    <property type="match status" value="1"/>
</dbReference>
<dbReference type="Gene3D" id="3.20.20.70">
    <property type="entry name" value="Aldolase class I"/>
    <property type="match status" value="1"/>
</dbReference>
<dbReference type="InterPro" id="IPR002028">
    <property type="entry name" value="Trp_synthase_suA"/>
</dbReference>
<keyword evidence="6 8" id="KW-0456">Lyase</keyword>
<feature type="active site" description="Proton acceptor" evidence="8">
    <location>
        <position position="60"/>
    </location>
</feature>
<dbReference type="InterPro" id="IPR018204">
    <property type="entry name" value="Trp_synthase_alpha_AS"/>
</dbReference>
<dbReference type="EMBL" id="JBHTAJ010000057">
    <property type="protein sequence ID" value="MFC7182977.1"/>
    <property type="molecule type" value="Genomic_DNA"/>
</dbReference>
<comment type="subunit">
    <text evidence="2 8">Tetramer of two alpha and two beta chains.</text>
</comment>
<keyword evidence="11" id="KW-1185">Reference proteome</keyword>
<evidence type="ECO:0000256" key="2">
    <source>
        <dbReference type="ARBA" id="ARBA00011270"/>
    </source>
</evidence>
<keyword evidence="3 8" id="KW-0028">Amino-acid biosynthesis</keyword>
<dbReference type="PROSITE" id="PS00167">
    <property type="entry name" value="TRP_SYNTHASE_ALPHA"/>
    <property type="match status" value="1"/>
</dbReference>
<dbReference type="SUPFAM" id="SSF51366">
    <property type="entry name" value="Ribulose-phoshate binding barrel"/>
    <property type="match status" value="1"/>
</dbReference>
<evidence type="ECO:0000256" key="1">
    <source>
        <dbReference type="ARBA" id="ARBA00004733"/>
    </source>
</evidence>
<evidence type="ECO:0000256" key="9">
    <source>
        <dbReference type="RuleBase" id="RU003662"/>
    </source>
</evidence>